<keyword evidence="1 7" id="KW-0547">Nucleotide-binding</keyword>
<feature type="binding site" evidence="4">
    <location>
        <begin position="184"/>
        <end position="187"/>
    </location>
    <ligand>
        <name>substrate</name>
    </ligand>
</feature>
<proteinExistence type="predicted"/>
<dbReference type="InterPro" id="IPR051884">
    <property type="entry name" value="Bis(5'-adenosyl)-TPase_reg"/>
</dbReference>
<evidence type="ECO:0000313" key="11">
    <source>
        <dbReference type="Proteomes" id="UP001302812"/>
    </source>
</evidence>
<reference evidence="10" key="1">
    <citation type="journal article" date="2023" name="Mol. Phylogenet. Evol.">
        <title>Genome-scale phylogeny and comparative genomics of the fungal order Sordariales.</title>
        <authorList>
            <person name="Hensen N."/>
            <person name="Bonometti L."/>
            <person name="Westerberg I."/>
            <person name="Brannstrom I.O."/>
            <person name="Guillou S."/>
            <person name="Cros-Aarteil S."/>
            <person name="Calhoun S."/>
            <person name="Haridas S."/>
            <person name="Kuo A."/>
            <person name="Mondo S."/>
            <person name="Pangilinan J."/>
            <person name="Riley R."/>
            <person name="LaButti K."/>
            <person name="Andreopoulos B."/>
            <person name="Lipzen A."/>
            <person name="Chen C."/>
            <person name="Yan M."/>
            <person name="Daum C."/>
            <person name="Ng V."/>
            <person name="Clum A."/>
            <person name="Steindorff A."/>
            <person name="Ohm R.A."/>
            <person name="Martin F."/>
            <person name="Silar P."/>
            <person name="Natvig D.O."/>
            <person name="Lalanne C."/>
            <person name="Gautier V."/>
            <person name="Ament-Velasquez S.L."/>
            <person name="Kruys A."/>
            <person name="Hutchinson M.I."/>
            <person name="Powell A.J."/>
            <person name="Barry K."/>
            <person name="Miller A.N."/>
            <person name="Grigoriev I.V."/>
            <person name="Debuchy R."/>
            <person name="Gladieux P."/>
            <person name="Hiltunen Thoren M."/>
            <person name="Johannesson H."/>
        </authorList>
    </citation>
    <scope>NUCLEOTIDE SEQUENCE</scope>
    <source>
        <strain evidence="10">CBS 508.74</strain>
    </source>
</reference>
<dbReference type="Proteomes" id="UP001302812">
    <property type="component" value="Unassembled WGS sequence"/>
</dbReference>
<gene>
    <name evidence="10" type="ORF">N656DRAFT_773326</name>
</gene>
<evidence type="ECO:0000256" key="6">
    <source>
        <dbReference type="PROSITE-ProRule" id="PRU00464"/>
    </source>
</evidence>
<dbReference type="FunFam" id="3.30.428.10:FF:000011">
    <property type="entry name" value="Fragile histidine triad"/>
    <property type="match status" value="1"/>
</dbReference>
<comment type="catalytic activity">
    <reaction evidence="7">
        <text>P(1),P(3)-bis(5'-adenosyl) triphosphate + H2O = AMP + ADP + 2 H(+)</text>
        <dbReference type="Rhea" id="RHEA:13893"/>
        <dbReference type="ChEBI" id="CHEBI:15377"/>
        <dbReference type="ChEBI" id="CHEBI:15378"/>
        <dbReference type="ChEBI" id="CHEBI:58529"/>
        <dbReference type="ChEBI" id="CHEBI:456215"/>
        <dbReference type="ChEBI" id="CHEBI:456216"/>
        <dbReference type="EC" id="3.6.1.29"/>
    </reaction>
</comment>
<keyword evidence="11" id="KW-1185">Reference proteome</keyword>
<feature type="site" description="Important for induction of apoptosis" evidence="5">
    <location>
        <position position="212"/>
    </location>
</feature>
<dbReference type="InterPro" id="IPR036265">
    <property type="entry name" value="HIT-like_sf"/>
</dbReference>
<dbReference type="RefSeq" id="XP_064674821.1">
    <property type="nucleotide sequence ID" value="XM_064814039.1"/>
</dbReference>
<evidence type="ECO:0000256" key="7">
    <source>
        <dbReference type="RuleBase" id="RU366076"/>
    </source>
</evidence>
<dbReference type="EC" id="3.6.1.29" evidence="7"/>
<name>A0AAN6TN30_9PEZI</name>
<evidence type="ECO:0000256" key="4">
    <source>
        <dbReference type="PIRSR" id="PIRSR639383-2"/>
    </source>
</evidence>
<dbReference type="Pfam" id="PF01230">
    <property type="entry name" value="HIT"/>
    <property type="match status" value="1"/>
</dbReference>
<organism evidence="10 11">
    <name type="scientific">Canariomyces notabilis</name>
    <dbReference type="NCBI Taxonomy" id="2074819"/>
    <lineage>
        <taxon>Eukaryota</taxon>
        <taxon>Fungi</taxon>
        <taxon>Dikarya</taxon>
        <taxon>Ascomycota</taxon>
        <taxon>Pezizomycotina</taxon>
        <taxon>Sordariomycetes</taxon>
        <taxon>Sordariomycetidae</taxon>
        <taxon>Sordariales</taxon>
        <taxon>Chaetomiaceae</taxon>
        <taxon>Canariomyces</taxon>
    </lineage>
</organism>
<dbReference type="GO" id="GO:0000166">
    <property type="term" value="F:nucleotide binding"/>
    <property type="evidence" value="ECO:0007669"/>
    <property type="project" value="UniProtKB-KW"/>
</dbReference>
<evidence type="ECO:0000256" key="8">
    <source>
        <dbReference type="SAM" id="MobiDB-lite"/>
    </source>
</evidence>
<evidence type="ECO:0000256" key="2">
    <source>
        <dbReference type="ARBA" id="ARBA00022801"/>
    </source>
</evidence>
<dbReference type="CDD" id="cd01275">
    <property type="entry name" value="FHIT"/>
    <property type="match status" value="1"/>
</dbReference>
<dbReference type="EMBL" id="MU853332">
    <property type="protein sequence ID" value="KAK4117251.1"/>
    <property type="molecule type" value="Genomic_DNA"/>
</dbReference>
<dbReference type="InterPro" id="IPR039383">
    <property type="entry name" value="FHIT"/>
</dbReference>
<dbReference type="Gene3D" id="3.30.428.10">
    <property type="entry name" value="HIT-like"/>
    <property type="match status" value="1"/>
</dbReference>
<feature type="binding site" evidence="4">
    <location>
        <position position="122"/>
    </location>
    <ligand>
        <name>substrate</name>
    </ligand>
</feature>
<feature type="active site" description="Tele-AMP-histidine intermediate" evidence="3">
    <location>
        <position position="191"/>
    </location>
</feature>
<dbReference type="GO" id="GO:0047710">
    <property type="term" value="F:bis(5'-adenosyl)-triphosphatase activity"/>
    <property type="evidence" value="ECO:0007669"/>
    <property type="project" value="UniProtKB-UniRule"/>
</dbReference>
<dbReference type="PANTHER" id="PTHR46243:SF1">
    <property type="entry name" value="BIS(5'-ADENOSYL)-TRIPHOSPHATASE"/>
    <property type="match status" value="1"/>
</dbReference>
<evidence type="ECO:0000256" key="5">
    <source>
        <dbReference type="PIRSR" id="PIRSR639383-3"/>
    </source>
</evidence>
<dbReference type="InterPro" id="IPR019808">
    <property type="entry name" value="Histidine_triad_CS"/>
</dbReference>
<protein>
    <recommendedName>
        <fullName evidence="7">Bis(5'-adenosyl)-triphosphatase</fullName>
        <ecNumber evidence="7">3.6.1.29</ecNumber>
    </recommendedName>
</protein>
<comment type="cofactor">
    <cofactor evidence="7">
        <name>Mn(2+)</name>
        <dbReference type="ChEBI" id="CHEBI:29035"/>
    </cofactor>
</comment>
<reference evidence="10" key="2">
    <citation type="submission" date="2023-05" db="EMBL/GenBank/DDBJ databases">
        <authorList>
            <consortium name="Lawrence Berkeley National Laboratory"/>
            <person name="Steindorff A."/>
            <person name="Hensen N."/>
            <person name="Bonometti L."/>
            <person name="Westerberg I."/>
            <person name="Brannstrom I.O."/>
            <person name="Guillou S."/>
            <person name="Cros-Aarteil S."/>
            <person name="Calhoun S."/>
            <person name="Haridas S."/>
            <person name="Kuo A."/>
            <person name="Mondo S."/>
            <person name="Pangilinan J."/>
            <person name="Riley R."/>
            <person name="Labutti K."/>
            <person name="Andreopoulos B."/>
            <person name="Lipzen A."/>
            <person name="Chen C."/>
            <person name="Yanf M."/>
            <person name="Daum C."/>
            <person name="Ng V."/>
            <person name="Clum A."/>
            <person name="Ohm R."/>
            <person name="Martin F."/>
            <person name="Silar P."/>
            <person name="Natvig D."/>
            <person name="Lalanne C."/>
            <person name="Gautier V."/>
            <person name="Ament-Velasquez S.L."/>
            <person name="Kruys A."/>
            <person name="Hutchinson M.I."/>
            <person name="Powell A.J."/>
            <person name="Barry K."/>
            <person name="Miller A.N."/>
            <person name="Grigoriev I.V."/>
            <person name="Debuchy R."/>
            <person name="Gladieux P."/>
            <person name="Thoren M.H."/>
            <person name="Johannesson H."/>
        </authorList>
    </citation>
    <scope>NUCLEOTIDE SEQUENCE</scope>
    <source>
        <strain evidence="10">CBS 508.74</strain>
    </source>
</reference>
<feature type="binding site" evidence="4">
    <location>
        <position position="178"/>
    </location>
    <ligand>
        <name>substrate</name>
    </ligand>
</feature>
<dbReference type="PROSITE" id="PS51084">
    <property type="entry name" value="HIT_2"/>
    <property type="match status" value="1"/>
</dbReference>
<feature type="binding site" evidence="4">
    <location>
        <position position="193"/>
    </location>
    <ligand>
        <name>substrate</name>
    </ligand>
</feature>
<keyword evidence="2 7" id="KW-0378">Hydrolase</keyword>
<evidence type="ECO:0000256" key="3">
    <source>
        <dbReference type="PIRSR" id="PIRSR639383-1"/>
    </source>
</evidence>
<accession>A0AAN6TN30</accession>
<dbReference type="AlphaFoldDB" id="A0AAN6TN30"/>
<dbReference type="InterPro" id="IPR011146">
    <property type="entry name" value="HIT-like"/>
</dbReference>
<evidence type="ECO:0000259" key="9">
    <source>
        <dbReference type="PROSITE" id="PS51084"/>
    </source>
</evidence>
<feature type="region of interest" description="Disordered" evidence="8">
    <location>
        <begin position="261"/>
        <end position="281"/>
    </location>
</feature>
<evidence type="ECO:0000256" key="1">
    <source>
        <dbReference type="ARBA" id="ARBA00022741"/>
    </source>
</evidence>
<feature type="domain" description="HIT" evidence="9">
    <location>
        <begin position="98"/>
        <end position="204"/>
    </location>
</feature>
<dbReference type="GeneID" id="89938164"/>
<dbReference type="PANTHER" id="PTHR46243">
    <property type="entry name" value="BIS(5'-ADENOSYL)-TRIPHOSPHATASE"/>
    <property type="match status" value="1"/>
</dbReference>
<comment type="caution">
    <text evidence="10">The sequence shown here is derived from an EMBL/GenBank/DDBJ whole genome shotgun (WGS) entry which is preliminary data.</text>
</comment>
<feature type="short sequence motif" description="Histidine triad motif" evidence="6">
    <location>
        <begin position="189"/>
        <end position="193"/>
    </location>
</feature>
<dbReference type="PROSITE" id="PS00892">
    <property type="entry name" value="HIT_1"/>
    <property type="match status" value="1"/>
</dbReference>
<evidence type="ECO:0000313" key="10">
    <source>
        <dbReference type="EMBL" id="KAK4117251.1"/>
    </source>
</evidence>
<sequence length="281" mass="31561">MTHRTKPTQFNPVSSMHKQLLESSKSLLSQEHRCGSFNDRDQIITHRYHTYRTVPTLSTLSPGQQLQTSLSPTGDHRPEANISATQSLVKMPSTAAPVFRFHTFIVTPQVFYHTTLSFAFVNIRPLLPGHVLVSPIRPVARLSELTDVEAADLFVTVKRVGRMLERVYKASALTIPLQDGFDAGQSVPHVHIHLLPRQPSDLDHEGGPDAVYDRLESEHGDIGKLMSMRQRPRQPKVDEESIPLRTAEEMAAEADMLRAEMAKDKSPQWVPVPPLQDRTSD</sequence>
<dbReference type="SUPFAM" id="SSF54197">
    <property type="entry name" value="HIT-like"/>
    <property type="match status" value="1"/>
</dbReference>